<dbReference type="PRINTS" id="PR00843">
    <property type="entry name" value="GLHYDRLASE30"/>
</dbReference>
<dbReference type="GO" id="GO:0004348">
    <property type="term" value="F:glucosylceramidase activity"/>
    <property type="evidence" value="ECO:0007669"/>
    <property type="project" value="UniProtKB-EC"/>
</dbReference>
<dbReference type="PANTHER" id="PTHR11069">
    <property type="entry name" value="GLUCOSYLCERAMIDASE"/>
    <property type="match status" value="1"/>
</dbReference>
<comment type="catalytic activity">
    <reaction evidence="1">
        <text>a beta-D-glucosyl-(1&lt;-&gt;1')-N-acylsphing-4-enine + H2O = an N-acylsphing-4-enine + D-glucose</text>
        <dbReference type="Rhea" id="RHEA:13269"/>
        <dbReference type="ChEBI" id="CHEBI:4167"/>
        <dbReference type="ChEBI" id="CHEBI:15377"/>
        <dbReference type="ChEBI" id="CHEBI:22801"/>
        <dbReference type="ChEBI" id="CHEBI:52639"/>
        <dbReference type="EC" id="3.2.1.45"/>
    </reaction>
    <physiologicalReaction direction="left-to-right" evidence="1">
        <dbReference type="Rhea" id="RHEA:13270"/>
    </physiologicalReaction>
</comment>
<dbReference type="Proteomes" id="UP001201812">
    <property type="component" value="Unassembled WGS sequence"/>
</dbReference>
<evidence type="ECO:0000256" key="2">
    <source>
        <dbReference type="ARBA" id="ARBA00005382"/>
    </source>
</evidence>
<dbReference type="SUPFAM" id="SSF51011">
    <property type="entry name" value="Glycosyl hydrolase domain"/>
    <property type="match status" value="1"/>
</dbReference>
<dbReference type="Pfam" id="PF02055">
    <property type="entry name" value="Glyco_hydro_30"/>
    <property type="match status" value="2"/>
</dbReference>
<evidence type="ECO:0000313" key="8">
    <source>
        <dbReference type="EMBL" id="KAI1711680.1"/>
    </source>
</evidence>
<dbReference type="PANTHER" id="PTHR11069:SF23">
    <property type="entry name" value="LYSOSOMAL ACID GLUCOSYLCERAMIDASE"/>
    <property type="match status" value="1"/>
</dbReference>
<proteinExistence type="inferred from homology"/>
<feature type="domain" description="Glycosyl hydrolase family 30 TIM-barrel" evidence="7">
    <location>
        <begin position="87"/>
        <end position="265"/>
    </location>
</feature>
<evidence type="ECO:0000256" key="4">
    <source>
        <dbReference type="ARBA" id="ARBA00022729"/>
    </source>
</evidence>
<keyword evidence="6" id="KW-0443">Lipid metabolism</keyword>
<evidence type="ECO:0000259" key="7">
    <source>
        <dbReference type="Pfam" id="PF02055"/>
    </source>
</evidence>
<dbReference type="EC" id="3.2.1.45" evidence="3 6"/>
<keyword evidence="5 6" id="KW-0378">Hydrolase</keyword>
<evidence type="ECO:0000313" key="9">
    <source>
        <dbReference type="Proteomes" id="UP001201812"/>
    </source>
</evidence>
<dbReference type="InterPro" id="IPR033453">
    <property type="entry name" value="Glyco_hydro_30_TIM-barrel"/>
</dbReference>
<keyword evidence="4" id="KW-0732">Signal</keyword>
<dbReference type="SUPFAM" id="SSF51445">
    <property type="entry name" value="(Trans)glycosidases"/>
    <property type="match status" value="1"/>
</dbReference>
<keyword evidence="6" id="KW-0746">Sphingolipid metabolism</keyword>
<keyword evidence="9" id="KW-1185">Reference proteome</keyword>
<dbReference type="GO" id="GO:0006680">
    <property type="term" value="P:glucosylceramide catabolic process"/>
    <property type="evidence" value="ECO:0007669"/>
    <property type="project" value="TreeGrafter"/>
</dbReference>
<comment type="caution">
    <text evidence="8">The sequence shown here is derived from an EMBL/GenBank/DDBJ whole genome shotgun (WGS) entry which is preliminary data.</text>
</comment>
<gene>
    <name evidence="8" type="ORF">DdX_10144</name>
</gene>
<dbReference type="GO" id="GO:0016020">
    <property type="term" value="C:membrane"/>
    <property type="evidence" value="ECO:0007669"/>
    <property type="project" value="GOC"/>
</dbReference>
<sequence>MKTGKGTRVYKSPSDIVCVCNSTYCDTVAPIGDLQSNQAALYVTSKSGKRLEKSILTFSEQFTQNANNLKTVDVRIVINTSRTFQHIVGFGGAFTDSAGINLNRLSSAARKNLMNSYFDKTGIQYTLGRVPMASTDFSTHAYSYCDKSGDFGLTTFNLTMEDFALKIPYILEAEKLAGEMYLFASPWSAPGWMKTSGRMVGPGALLGAFNGQYYVTWANYFVRFFEEYYKQGIKFWGVTLENEPSAGDLPGYKWQALFFSARMMRKGVPEPHPWVGERLFCLCVRELGLFSTAADLWGPTLKGSNITADLKLMVIDDQRYTLPDQADVIFANPNASKYVDGIALHWYWDEYFNASILNDTHNRHPNKFILATEACNGYLSYDRGVSMGNWTRGELYGKDIIEDLQNWAVGWTDWNLCLDEGGGPNFVNNIVDAPIIVNNTVDEFYKQPMFYVLGHFSKFVRPCAVRLGMKIETNPLLDYSDLHGVVFRALDEKIVVVLQNRHHTNSYGVFIPNPRNTSQTSNFLMESDSIATVVWNN</sequence>
<dbReference type="InterPro" id="IPR001139">
    <property type="entry name" value="Glyco_hydro_30"/>
</dbReference>
<evidence type="ECO:0000256" key="3">
    <source>
        <dbReference type="ARBA" id="ARBA00012658"/>
    </source>
</evidence>
<organism evidence="8 9">
    <name type="scientific">Ditylenchus destructor</name>
    <dbReference type="NCBI Taxonomy" id="166010"/>
    <lineage>
        <taxon>Eukaryota</taxon>
        <taxon>Metazoa</taxon>
        <taxon>Ecdysozoa</taxon>
        <taxon>Nematoda</taxon>
        <taxon>Chromadorea</taxon>
        <taxon>Rhabditida</taxon>
        <taxon>Tylenchina</taxon>
        <taxon>Tylenchomorpha</taxon>
        <taxon>Sphaerularioidea</taxon>
        <taxon>Anguinidae</taxon>
        <taxon>Anguininae</taxon>
        <taxon>Ditylenchus</taxon>
    </lineage>
</organism>
<dbReference type="EMBL" id="JAKKPZ010000021">
    <property type="protein sequence ID" value="KAI1711680.1"/>
    <property type="molecule type" value="Genomic_DNA"/>
</dbReference>
<evidence type="ECO:0000256" key="1">
    <source>
        <dbReference type="ARBA" id="ARBA00001013"/>
    </source>
</evidence>
<dbReference type="Gene3D" id="3.20.20.80">
    <property type="entry name" value="Glycosidases"/>
    <property type="match status" value="2"/>
</dbReference>
<evidence type="ECO:0000256" key="5">
    <source>
        <dbReference type="ARBA" id="ARBA00022801"/>
    </source>
</evidence>
<accession>A0AAD4MYP9</accession>
<reference evidence="8" key="1">
    <citation type="submission" date="2022-01" db="EMBL/GenBank/DDBJ databases">
        <title>Genome Sequence Resource for Two Populations of Ditylenchus destructor, the Migratory Endoparasitic Phytonematode.</title>
        <authorList>
            <person name="Zhang H."/>
            <person name="Lin R."/>
            <person name="Xie B."/>
        </authorList>
    </citation>
    <scope>NUCLEOTIDE SEQUENCE</scope>
    <source>
        <strain evidence="8">BazhouSP</strain>
    </source>
</reference>
<name>A0AAD4MYP9_9BILA</name>
<feature type="domain" description="Glycosyl hydrolase family 30 TIM-barrel" evidence="7">
    <location>
        <begin position="296"/>
        <end position="460"/>
    </location>
</feature>
<comment type="similarity">
    <text evidence="2 6">Belongs to the glycosyl hydrolase 30 family.</text>
</comment>
<dbReference type="AlphaFoldDB" id="A0AAD4MYP9"/>
<dbReference type="InterPro" id="IPR017853">
    <property type="entry name" value="GH"/>
</dbReference>
<protein>
    <recommendedName>
        <fullName evidence="3 6">Glucosylceramidase</fullName>
        <ecNumber evidence="3 6">3.2.1.45</ecNumber>
    </recommendedName>
</protein>
<evidence type="ECO:0000256" key="6">
    <source>
        <dbReference type="RuleBase" id="RU361188"/>
    </source>
</evidence>
<keyword evidence="6" id="KW-0326">Glycosidase</keyword>